<evidence type="ECO:0000256" key="8">
    <source>
        <dbReference type="ARBA" id="ARBA00022927"/>
    </source>
</evidence>
<dbReference type="NCBIfam" id="TIGR02473">
    <property type="entry name" value="flagell_FliJ"/>
    <property type="match status" value="1"/>
</dbReference>
<comment type="similarity">
    <text evidence="2">Belongs to the FliJ family.</text>
</comment>
<comment type="subcellular location">
    <subcellularLocation>
        <location evidence="1">Cell membrane</location>
        <topology evidence="1">Peripheral membrane protein</topology>
        <orientation evidence="1">Cytoplasmic side</orientation>
    </subcellularLocation>
</comment>
<evidence type="ECO:0000313" key="13">
    <source>
        <dbReference type="EMBL" id="PRD65304.1"/>
    </source>
</evidence>
<dbReference type="PANTHER" id="PTHR38786:SF1">
    <property type="entry name" value="FLAGELLAR FLIJ PROTEIN"/>
    <property type="match status" value="1"/>
</dbReference>
<dbReference type="PRINTS" id="PR01004">
    <property type="entry name" value="FLGFLIJ"/>
</dbReference>
<keyword evidence="9" id="KW-0472">Membrane</keyword>
<keyword evidence="14" id="KW-1185">Reference proteome</keyword>
<dbReference type="AlphaFoldDB" id="A0A2S9K4I5"/>
<keyword evidence="13" id="KW-0966">Cell projection</keyword>
<evidence type="ECO:0000256" key="10">
    <source>
        <dbReference type="ARBA" id="ARBA00023225"/>
    </source>
</evidence>
<keyword evidence="6" id="KW-0145">Chemotaxis</keyword>
<dbReference type="PANTHER" id="PTHR38786">
    <property type="entry name" value="FLAGELLAR FLIJ PROTEIN"/>
    <property type="match status" value="1"/>
</dbReference>
<proteinExistence type="inferred from homology"/>
<feature type="compositionally biased region" description="Basic and acidic residues" evidence="12">
    <location>
        <begin position="122"/>
        <end position="138"/>
    </location>
</feature>
<dbReference type="RefSeq" id="WP_105748401.1">
    <property type="nucleotide sequence ID" value="NZ_PVLQ01000031.1"/>
</dbReference>
<dbReference type="Gene3D" id="1.10.287.1700">
    <property type="match status" value="1"/>
</dbReference>
<dbReference type="InterPro" id="IPR053716">
    <property type="entry name" value="Flag_assembly_chemotaxis_eff"/>
</dbReference>
<evidence type="ECO:0000256" key="6">
    <source>
        <dbReference type="ARBA" id="ARBA00022500"/>
    </source>
</evidence>
<keyword evidence="13" id="KW-0969">Cilium</keyword>
<gene>
    <name evidence="13" type="primary">fliJ</name>
    <name evidence="13" type="ORF">C6P64_09890</name>
</gene>
<evidence type="ECO:0000256" key="9">
    <source>
        <dbReference type="ARBA" id="ARBA00023136"/>
    </source>
</evidence>
<evidence type="ECO:0000256" key="12">
    <source>
        <dbReference type="SAM" id="MobiDB-lite"/>
    </source>
</evidence>
<organism evidence="13 14">
    <name type="scientific">Malikia granosa</name>
    <dbReference type="NCBI Taxonomy" id="263067"/>
    <lineage>
        <taxon>Bacteria</taxon>
        <taxon>Pseudomonadati</taxon>
        <taxon>Pseudomonadota</taxon>
        <taxon>Betaproteobacteria</taxon>
        <taxon>Burkholderiales</taxon>
        <taxon>Comamonadaceae</taxon>
        <taxon>Malikia</taxon>
    </lineage>
</organism>
<accession>A0A2S9K4I5</accession>
<dbReference type="GO" id="GO:0003774">
    <property type="term" value="F:cytoskeletal motor activity"/>
    <property type="evidence" value="ECO:0007669"/>
    <property type="project" value="InterPro"/>
</dbReference>
<keyword evidence="13" id="KW-0282">Flagellum</keyword>
<feature type="region of interest" description="Disordered" evidence="12">
    <location>
        <begin position="120"/>
        <end position="146"/>
    </location>
</feature>
<dbReference type="OrthoDB" id="6465096at2"/>
<reference evidence="13 14" key="1">
    <citation type="submission" date="2018-03" db="EMBL/GenBank/DDBJ databases">
        <title>Comparative genomics illustrates the genes involved in a hyperalkaliphilic mechanisms of Serpentinomonas isolated from highly-alkaline calcium-rich serpentinized springs.</title>
        <authorList>
            <person name="Suzuki S."/>
            <person name="Ishii S."/>
            <person name="Walworth N."/>
            <person name="Bird L."/>
            <person name="Kuenen J.G."/>
            <person name="Nealson K.H."/>
        </authorList>
    </citation>
    <scope>NUCLEOTIDE SEQUENCE [LARGE SCALE GENOMIC DNA]</scope>
    <source>
        <strain evidence="13 14">P1</strain>
    </source>
</reference>
<evidence type="ECO:0000256" key="3">
    <source>
        <dbReference type="ARBA" id="ARBA00020392"/>
    </source>
</evidence>
<dbReference type="GO" id="GO:0009288">
    <property type="term" value="C:bacterial-type flagellum"/>
    <property type="evidence" value="ECO:0007669"/>
    <property type="project" value="InterPro"/>
</dbReference>
<sequence>MANPSVIETLIELTMQQSEEAAKRLGQATRQSEQAQEKLDLLRQYRQEYVEQLQAQLSQGLNVAGHANFLRFIQGLDRAILQQDAAVLQSQRVVERERESWREHERKRLSYGTLVQRAQQEALRRANRQDQKQTDERAARRRSQLG</sequence>
<dbReference type="PIRSF" id="PIRSF019404">
    <property type="entry name" value="FliJ"/>
    <property type="match status" value="1"/>
</dbReference>
<evidence type="ECO:0000256" key="4">
    <source>
        <dbReference type="ARBA" id="ARBA00022448"/>
    </source>
</evidence>
<keyword evidence="8" id="KW-0653">Protein transport</keyword>
<feature type="coiled-coil region" evidence="11">
    <location>
        <begin position="18"/>
        <end position="52"/>
    </location>
</feature>
<name>A0A2S9K4I5_9BURK</name>
<evidence type="ECO:0000313" key="14">
    <source>
        <dbReference type="Proteomes" id="UP000238589"/>
    </source>
</evidence>
<dbReference type="Proteomes" id="UP000238589">
    <property type="component" value="Unassembled WGS sequence"/>
</dbReference>
<dbReference type="InterPro" id="IPR052570">
    <property type="entry name" value="FliJ"/>
</dbReference>
<keyword evidence="10" id="KW-1006">Bacterial flagellum protein export</keyword>
<dbReference type="InterPro" id="IPR012823">
    <property type="entry name" value="Flagell_FliJ"/>
</dbReference>
<dbReference type="GO" id="GO:0006935">
    <property type="term" value="P:chemotaxis"/>
    <property type="evidence" value="ECO:0007669"/>
    <property type="project" value="UniProtKB-KW"/>
</dbReference>
<protein>
    <recommendedName>
        <fullName evidence="3">Flagellar FliJ protein</fullName>
    </recommendedName>
</protein>
<evidence type="ECO:0000256" key="5">
    <source>
        <dbReference type="ARBA" id="ARBA00022475"/>
    </source>
</evidence>
<keyword evidence="4" id="KW-0813">Transport</keyword>
<comment type="caution">
    <text evidence="13">The sequence shown here is derived from an EMBL/GenBank/DDBJ whole genome shotgun (WGS) entry which is preliminary data.</text>
</comment>
<evidence type="ECO:0000256" key="1">
    <source>
        <dbReference type="ARBA" id="ARBA00004413"/>
    </source>
</evidence>
<evidence type="ECO:0000256" key="7">
    <source>
        <dbReference type="ARBA" id="ARBA00022795"/>
    </source>
</evidence>
<dbReference type="GO" id="GO:0071973">
    <property type="term" value="P:bacterial-type flagellum-dependent cell motility"/>
    <property type="evidence" value="ECO:0007669"/>
    <property type="project" value="InterPro"/>
</dbReference>
<dbReference type="GO" id="GO:0005886">
    <property type="term" value="C:plasma membrane"/>
    <property type="evidence" value="ECO:0007669"/>
    <property type="project" value="UniProtKB-SubCell"/>
</dbReference>
<dbReference type="InterPro" id="IPR018006">
    <property type="entry name" value="Flag_FliJ_proteobac"/>
</dbReference>
<evidence type="ECO:0000256" key="2">
    <source>
        <dbReference type="ARBA" id="ARBA00010004"/>
    </source>
</evidence>
<keyword evidence="7" id="KW-1005">Bacterial flagellum biogenesis</keyword>
<dbReference type="Pfam" id="PF02050">
    <property type="entry name" value="FliJ"/>
    <property type="match status" value="1"/>
</dbReference>
<dbReference type="EMBL" id="PVLQ01000031">
    <property type="protein sequence ID" value="PRD65304.1"/>
    <property type="molecule type" value="Genomic_DNA"/>
</dbReference>
<evidence type="ECO:0000256" key="11">
    <source>
        <dbReference type="SAM" id="Coils"/>
    </source>
</evidence>
<keyword evidence="5" id="KW-1003">Cell membrane</keyword>
<dbReference type="GO" id="GO:0015031">
    <property type="term" value="P:protein transport"/>
    <property type="evidence" value="ECO:0007669"/>
    <property type="project" value="UniProtKB-KW"/>
</dbReference>
<keyword evidence="11" id="KW-0175">Coiled coil</keyword>
<dbReference type="GO" id="GO:0044781">
    <property type="term" value="P:bacterial-type flagellum organization"/>
    <property type="evidence" value="ECO:0007669"/>
    <property type="project" value="UniProtKB-KW"/>
</dbReference>